<evidence type="ECO:0000256" key="3">
    <source>
        <dbReference type="ARBA" id="ARBA00022980"/>
    </source>
</evidence>
<protein>
    <recommendedName>
        <fullName evidence="5">Small ribosomal subunit protein uS14</fullName>
    </recommendedName>
    <alternativeName>
        <fullName evidence="6">40S ribosomal protein S29</fullName>
    </alternativeName>
</protein>
<dbReference type="AlphaFoldDB" id="A0A9W2UP33"/>
<evidence type="ECO:0000256" key="4">
    <source>
        <dbReference type="ARBA" id="ARBA00023274"/>
    </source>
</evidence>
<comment type="function">
    <text evidence="7">Component of the small ribosomal subunit. The ribosome is a large ribonucleoprotein complex responsible for the synthesis of proteins in the cell.</text>
</comment>
<keyword evidence="4" id="KW-0687">Ribonucleoprotein</keyword>
<dbReference type="GO" id="GO:0008270">
    <property type="term" value="F:zinc ion binding"/>
    <property type="evidence" value="ECO:0007669"/>
    <property type="project" value="InterPro"/>
</dbReference>
<evidence type="ECO:0000256" key="2">
    <source>
        <dbReference type="ARBA" id="ARBA00011542"/>
    </source>
</evidence>
<dbReference type="RefSeq" id="XP_053748186.1">
    <property type="nucleotide sequence ID" value="XM_053892211.1"/>
</dbReference>
<gene>
    <name evidence="9" type="primary">LOC109277157</name>
</gene>
<name>A0A9W2UP33_PANPR</name>
<dbReference type="PANTHER" id="PTHR12010">
    <property type="entry name" value="40S RIBOSOMAL PROTEIN S29"/>
    <property type="match status" value="1"/>
</dbReference>
<proteinExistence type="inferred from homology"/>
<evidence type="ECO:0000256" key="1">
    <source>
        <dbReference type="ARBA" id="ARBA00009083"/>
    </source>
</evidence>
<keyword evidence="3" id="KW-0689">Ribosomal protein</keyword>
<dbReference type="GO" id="GO:0002181">
    <property type="term" value="P:cytoplasmic translation"/>
    <property type="evidence" value="ECO:0007669"/>
    <property type="project" value="TreeGrafter"/>
</dbReference>
<sequence length="79" mass="9342">MGHRRLYWSYRRKCGRGSHSCHICSNQHSPIRKCGLNMCRPCFCQSTKGIGFVKLVEANFLEWVIQDIHLNCRYPRYPP</sequence>
<evidence type="ECO:0000313" key="8">
    <source>
        <dbReference type="Proteomes" id="UP001165780"/>
    </source>
</evidence>
<evidence type="ECO:0000256" key="6">
    <source>
        <dbReference type="ARBA" id="ARBA00035455"/>
    </source>
</evidence>
<dbReference type="InterPro" id="IPR039744">
    <property type="entry name" value="RIbosomal_uS14_euk_arc"/>
</dbReference>
<comment type="similarity">
    <text evidence="1">Belongs to the universal ribosomal protein uS14 family.</text>
</comment>
<organism evidence="8 9">
    <name type="scientific">Panthera pardus</name>
    <name type="common">Leopard</name>
    <name type="synonym">Felis pardus</name>
    <dbReference type="NCBI Taxonomy" id="9691"/>
    <lineage>
        <taxon>Eukaryota</taxon>
        <taxon>Metazoa</taxon>
        <taxon>Chordata</taxon>
        <taxon>Craniata</taxon>
        <taxon>Vertebrata</taxon>
        <taxon>Euteleostomi</taxon>
        <taxon>Mammalia</taxon>
        <taxon>Eutheria</taxon>
        <taxon>Laurasiatheria</taxon>
        <taxon>Carnivora</taxon>
        <taxon>Feliformia</taxon>
        <taxon>Felidae</taxon>
        <taxon>Pantherinae</taxon>
        <taxon>Panthera</taxon>
    </lineage>
</organism>
<dbReference type="FunFam" id="4.10.830.10:FF:000002">
    <property type="entry name" value="40S ribosomal protein S29"/>
    <property type="match status" value="1"/>
</dbReference>
<dbReference type="InterPro" id="IPR043140">
    <property type="entry name" value="Ribosomal_uS14_sf"/>
</dbReference>
<dbReference type="GeneID" id="109277157"/>
<evidence type="ECO:0000256" key="7">
    <source>
        <dbReference type="ARBA" id="ARBA00045746"/>
    </source>
</evidence>
<dbReference type="GO" id="GO:0022627">
    <property type="term" value="C:cytosolic small ribosomal subunit"/>
    <property type="evidence" value="ECO:0007669"/>
    <property type="project" value="TreeGrafter"/>
</dbReference>
<evidence type="ECO:0000313" key="9">
    <source>
        <dbReference type="RefSeq" id="XP_053748186.1"/>
    </source>
</evidence>
<evidence type="ECO:0000256" key="5">
    <source>
        <dbReference type="ARBA" id="ARBA00035167"/>
    </source>
</evidence>
<dbReference type="Proteomes" id="UP001165780">
    <property type="component" value="Unplaced"/>
</dbReference>
<dbReference type="Gene3D" id="4.10.830.10">
    <property type="entry name" value="30s Ribosomal Protein S14, Chain N"/>
    <property type="match status" value="1"/>
</dbReference>
<comment type="subunit">
    <text evidence="2">Component of the 40S small ribosomal subunit.</text>
</comment>
<dbReference type="GO" id="GO:0003735">
    <property type="term" value="F:structural constituent of ribosome"/>
    <property type="evidence" value="ECO:0007669"/>
    <property type="project" value="InterPro"/>
</dbReference>
<accession>A0A9W2UP33</accession>
<reference evidence="9" key="1">
    <citation type="submission" date="2025-08" db="UniProtKB">
        <authorList>
            <consortium name="RefSeq"/>
        </authorList>
    </citation>
    <scope>IDENTIFICATION</scope>
    <source>
        <tissue evidence="9">Whole blood</tissue>
    </source>
</reference>
<dbReference type="PANTHER" id="PTHR12010:SF25">
    <property type="entry name" value="40S RIBOSOMAL PROTEIN S29 PSEUDOGENE"/>
    <property type="match status" value="1"/>
</dbReference>
<keyword evidence="8" id="KW-1185">Reference proteome</keyword>